<reference evidence="3" key="1">
    <citation type="submission" date="2020-12" db="EMBL/GenBank/DDBJ databases">
        <authorList>
            <person name="Iha C."/>
        </authorList>
    </citation>
    <scope>NUCLEOTIDE SEQUENCE</scope>
</reference>
<evidence type="ECO:0000313" key="3">
    <source>
        <dbReference type="EMBL" id="CAD7703328.1"/>
    </source>
</evidence>
<protein>
    <submittedName>
        <fullName evidence="3">Uncharacterized protein</fullName>
    </submittedName>
</protein>
<accession>A0A8S1J833</accession>
<keyword evidence="2" id="KW-0732">Signal</keyword>
<organism evidence="3 4">
    <name type="scientific">Ostreobium quekettii</name>
    <dbReference type="NCBI Taxonomy" id="121088"/>
    <lineage>
        <taxon>Eukaryota</taxon>
        <taxon>Viridiplantae</taxon>
        <taxon>Chlorophyta</taxon>
        <taxon>core chlorophytes</taxon>
        <taxon>Ulvophyceae</taxon>
        <taxon>TCBD clade</taxon>
        <taxon>Bryopsidales</taxon>
        <taxon>Ostreobineae</taxon>
        <taxon>Ostreobiaceae</taxon>
        <taxon>Ostreobium</taxon>
    </lineage>
</organism>
<proteinExistence type="predicted"/>
<sequence length="190" mass="21098">MGEFCFSFCSWHGFLCISLLSVLKGDLGCPCAWAELDWQWHSGAAHLDSVGSHASTQQGSVLGMNSAQFMQQRRFFLDSFFSSACSMVLVLLFTIWTEKGWQHTQIEIASQWLFAFLIIGICTHPSAGQGIVPELPISVKHPSCLCLADSFCFVLLAAQELMESLGDMQFICMLMWPTTLLPDANCAWAQ</sequence>
<feature type="transmembrane region" description="Helical" evidence="1">
    <location>
        <begin position="75"/>
        <end position="96"/>
    </location>
</feature>
<dbReference type="EMBL" id="CAJHUC010002166">
    <property type="protein sequence ID" value="CAD7703328.1"/>
    <property type="molecule type" value="Genomic_DNA"/>
</dbReference>
<evidence type="ECO:0000256" key="1">
    <source>
        <dbReference type="SAM" id="Phobius"/>
    </source>
</evidence>
<keyword evidence="1" id="KW-0472">Membrane</keyword>
<evidence type="ECO:0000256" key="2">
    <source>
        <dbReference type="SAM" id="SignalP"/>
    </source>
</evidence>
<gene>
    <name evidence="3" type="ORF">OSTQU699_LOCUS8685</name>
</gene>
<keyword evidence="1" id="KW-1133">Transmembrane helix</keyword>
<dbReference type="AlphaFoldDB" id="A0A8S1J833"/>
<evidence type="ECO:0000313" key="4">
    <source>
        <dbReference type="Proteomes" id="UP000708148"/>
    </source>
</evidence>
<feature type="chain" id="PRO_5035727386" evidence="2">
    <location>
        <begin position="26"/>
        <end position="190"/>
    </location>
</feature>
<feature type="signal peptide" evidence="2">
    <location>
        <begin position="1"/>
        <end position="25"/>
    </location>
</feature>
<dbReference type="Proteomes" id="UP000708148">
    <property type="component" value="Unassembled WGS sequence"/>
</dbReference>
<comment type="caution">
    <text evidence="3">The sequence shown here is derived from an EMBL/GenBank/DDBJ whole genome shotgun (WGS) entry which is preliminary data.</text>
</comment>
<keyword evidence="4" id="KW-1185">Reference proteome</keyword>
<keyword evidence="1" id="KW-0812">Transmembrane</keyword>
<name>A0A8S1J833_9CHLO</name>